<evidence type="ECO:0000256" key="2">
    <source>
        <dbReference type="ARBA" id="ARBA00022670"/>
    </source>
</evidence>
<dbReference type="PANTHER" id="PTHR33096:SF1">
    <property type="entry name" value="CXC1-LIKE CYSTEINE CLUSTER ASSOCIATED WITH KDZ TRANSPOSASES DOMAIN-CONTAINING PROTEIN"/>
    <property type="match status" value="1"/>
</dbReference>
<evidence type="ECO:0000313" key="7">
    <source>
        <dbReference type="Proteomes" id="UP000683000"/>
    </source>
</evidence>
<keyword evidence="2" id="KW-0645">Protease</keyword>
<protein>
    <recommendedName>
        <fullName evidence="5">Ubiquitin-like protease family profile domain-containing protein</fullName>
    </recommendedName>
</protein>
<dbReference type="InterPro" id="IPR038765">
    <property type="entry name" value="Papain-like_cys_pep_sf"/>
</dbReference>
<dbReference type="Gene3D" id="3.40.395.10">
    <property type="entry name" value="Adenoviral Proteinase, Chain A"/>
    <property type="match status" value="1"/>
</dbReference>
<dbReference type="InterPro" id="IPR040521">
    <property type="entry name" value="KDZ"/>
</dbReference>
<dbReference type="Pfam" id="PF18758">
    <property type="entry name" value="KDZ"/>
    <property type="match status" value="1"/>
</dbReference>
<keyword evidence="3" id="KW-0378">Hydrolase</keyword>
<feature type="domain" description="Ubiquitin-like protease family profile" evidence="5">
    <location>
        <begin position="939"/>
        <end position="1108"/>
    </location>
</feature>
<dbReference type="Proteomes" id="UP000683000">
    <property type="component" value="Unassembled WGS sequence"/>
</dbReference>
<comment type="similarity">
    <text evidence="1">Belongs to the peptidase C48 family.</text>
</comment>
<dbReference type="PANTHER" id="PTHR33096">
    <property type="entry name" value="CXC2 DOMAIN-CONTAINING PROTEIN"/>
    <property type="match status" value="1"/>
</dbReference>
<feature type="compositionally biased region" description="Basic and acidic residues" evidence="4">
    <location>
        <begin position="54"/>
        <end position="64"/>
    </location>
</feature>
<feature type="compositionally biased region" description="Low complexity" evidence="4">
    <location>
        <begin position="65"/>
        <end position="78"/>
    </location>
</feature>
<evidence type="ECO:0000256" key="1">
    <source>
        <dbReference type="ARBA" id="ARBA00005234"/>
    </source>
</evidence>
<dbReference type="OrthoDB" id="3253684at2759"/>
<dbReference type="GO" id="GO:0006508">
    <property type="term" value="P:proteolysis"/>
    <property type="evidence" value="ECO:0007669"/>
    <property type="project" value="UniProtKB-KW"/>
</dbReference>
<dbReference type="InterPro" id="IPR003653">
    <property type="entry name" value="Peptidase_C48_C"/>
</dbReference>
<dbReference type="Pfam" id="PF02902">
    <property type="entry name" value="Peptidase_C48"/>
    <property type="match status" value="1"/>
</dbReference>
<dbReference type="PROSITE" id="PS50600">
    <property type="entry name" value="ULP_PROTEASE"/>
    <property type="match status" value="1"/>
</dbReference>
<dbReference type="GO" id="GO:0008234">
    <property type="term" value="F:cysteine-type peptidase activity"/>
    <property type="evidence" value="ECO:0007669"/>
    <property type="project" value="InterPro"/>
</dbReference>
<comment type="caution">
    <text evidence="6">The sequence shown here is derived from an EMBL/GenBank/DDBJ whole genome shotgun (WGS) entry which is preliminary data.</text>
</comment>
<proteinExistence type="inferred from homology"/>
<keyword evidence="7" id="KW-1185">Reference proteome</keyword>
<dbReference type="SUPFAM" id="SSF54001">
    <property type="entry name" value="Cysteine proteinases"/>
    <property type="match status" value="1"/>
</dbReference>
<dbReference type="EMBL" id="JAGFBS010000112">
    <property type="protein sequence ID" value="KAG6369060.1"/>
    <property type="molecule type" value="Genomic_DNA"/>
</dbReference>
<organism evidence="6 7">
    <name type="scientific">Boletus reticuloceps</name>
    <dbReference type="NCBI Taxonomy" id="495285"/>
    <lineage>
        <taxon>Eukaryota</taxon>
        <taxon>Fungi</taxon>
        <taxon>Dikarya</taxon>
        <taxon>Basidiomycota</taxon>
        <taxon>Agaricomycotina</taxon>
        <taxon>Agaricomycetes</taxon>
        <taxon>Agaricomycetidae</taxon>
        <taxon>Boletales</taxon>
        <taxon>Boletineae</taxon>
        <taxon>Boletaceae</taxon>
        <taxon>Boletoideae</taxon>
        <taxon>Boletus</taxon>
    </lineage>
</organism>
<evidence type="ECO:0000256" key="3">
    <source>
        <dbReference type="ARBA" id="ARBA00022801"/>
    </source>
</evidence>
<feature type="compositionally biased region" description="Polar residues" evidence="4">
    <location>
        <begin position="14"/>
        <end position="25"/>
    </location>
</feature>
<feature type="region of interest" description="Disordered" evidence="4">
    <location>
        <begin position="1"/>
        <end position="94"/>
    </location>
</feature>
<reference evidence="6" key="1">
    <citation type="submission" date="2021-03" db="EMBL/GenBank/DDBJ databases">
        <title>Evolutionary innovations through gain and loss of genes in the ectomycorrhizal Boletales.</title>
        <authorList>
            <person name="Wu G."/>
            <person name="Miyauchi S."/>
            <person name="Morin E."/>
            <person name="Yang Z.-L."/>
            <person name="Xu J."/>
            <person name="Martin F.M."/>
        </authorList>
    </citation>
    <scope>NUCLEOTIDE SEQUENCE</scope>
    <source>
        <strain evidence="6">BR01</strain>
    </source>
</reference>
<dbReference type="GO" id="GO:0019783">
    <property type="term" value="F:ubiquitin-like protein peptidase activity"/>
    <property type="evidence" value="ECO:0007669"/>
    <property type="project" value="UniProtKB-ARBA"/>
</dbReference>
<sequence length="1492" mass="166254">MPTSGLSAARATLPSKSSGLSQHYTSPRKTKDPKKTQTHVVIPGRASKRQRLIGRLEELLRDDQSAPSQASSAATPDPVSNHADESPLPADDLPQFFEEDNHQALPSPSPITVAKARSQRSASWKAVIPTLVESYLQYISRTRGKPVQGSPLSISRCNGNCTPRKTALVTLYFDHKLCSTLPQVLVYHGLFPSAPSQPRMAVSIELLAFYKALFERSCDAVHALATALNTHYTRRGFQMTGRQGAAVQDPFRRSLTQAVQWHDVLQIEVERRAESAVTLCRARITAARVSSNLPNEPLLNVPSSDPSQPSPTSCASLLVQCCPACFGGNTFGLPLDDGADIHVATDGNFHHRHRRSSGDCTPFHVPAYILPKAQVDSAGDRISKARKGPRKARKIVIPDEAIDQCEILYEAADGKKQKASMEGFDDTGLILLPPRATVCVLYDVGCVMQRSLELRRLWLIDRQAASVGSEMRRDLGSWLKRRMKRGISGQGDEAQKVIDDCGISVDELQRQWAQQRTAQLSIRAHAPTRLKKELDTILALQADLDSSECALQTARTTIKTFASSNSLALLDSMERSHDRLLEKVEALYASLNIHEKFPELEGVKLEFVQILLMARDLKINIRKRAIGSFFEWDKLDRAVGGKDKALGTKLHQQTRKAISRRQPALMAAIKKYNRYCQQLDELYDPAYSIPLPTPLPTKLAELRNDQSLCHDVWISPSEGEVPRWLEDPDVRDGIHGLLKRDRCHEEQRRLGIEADNMCRWFGLELSSVELALRDPENSPLRLILEHRREALLELQGLWPTTLVSSLRYENQAREAVKLVNLLCGSSSATELRWMQPVVCEVPLANLDDEDEELEFIQTEYTPDPELELEPEQVLLGDILDSDNDEDEMAKDEAVPSVSVVWKLPLDMSVDSLTIPSDKLTITGNLVERNRPITNGFPQLVFEVNDIEILGSDTALLNDTCVNGCAALLYSEYVPASSPFAILSTHDLPRIRYNATDDTLWRNTKRSRYWEKSVLILPIHRPGHWVMCTIDFGAHQILLFDSLAERHPWKKDVLDILKLVTRLSLIASVKHGTPRRDLGNWTAYPVLLEPLQTNNINCGLWVLAQITAVLRGYNITGLMQRDMPLFRRYLHTLILQIPHAITAKTHGWMRELSMRSAVIMTTAEPAYIWLVVGGSKPAGVYQKCPHIPCGRATPPLPIAIQCLSTTKAKRIHAALKPILNSIPPEASSTDILSLCEQSTAVQNLFIRDTEDFFAVTIGTPPGIHRTKASAVRSEGSFSSPHWLHTRSFWEALAFLVVKGDEARMPPIMTSAELADGMYICILLEREAANTYIEDNDDIQLLQDTFQHGFRASSPPRRIVHDTSYETATSSGILQTSLSPIRHTSEEGMSHMKRAPGWYTRGSPSPLISVHVRTLRGVIESRRHSFAPHCSTTCAQTLGEPAAIYLAAHGYTSEAIDDIIEAWKNSNSKHQCVLALAESGMALAEATYLCDLIV</sequence>
<evidence type="ECO:0000256" key="4">
    <source>
        <dbReference type="SAM" id="MobiDB-lite"/>
    </source>
</evidence>
<gene>
    <name evidence="6" type="ORF">JVT61DRAFT_1901</name>
</gene>
<name>A0A8I2YBZ6_9AGAM</name>
<evidence type="ECO:0000313" key="6">
    <source>
        <dbReference type="EMBL" id="KAG6369060.1"/>
    </source>
</evidence>
<evidence type="ECO:0000259" key="5">
    <source>
        <dbReference type="PROSITE" id="PS50600"/>
    </source>
</evidence>
<accession>A0A8I2YBZ6</accession>